<dbReference type="EMBL" id="CP133619">
    <property type="protein sequence ID" value="WMV43163.1"/>
    <property type="molecule type" value="Genomic_DNA"/>
</dbReference>
<evidence type="ECO:0000313" key="1">
    <source>
        <dbReference type="EMBL" id="WMV43163.1"/>
    </source>
</evidence>
<proteinExistence type="predicted"/>
<sequence length="138" mass="15351">MIQKASSLNWIEPFKIGRDPTSQANVSHLLYVDDTLILCGAERSQVMQLNLTLFIFEAISGLHINMQKSTIYPVNEVLNLEELADILGCNIGSFPSTYLGLPLGAQHKPTEIWTGVIEKFEKRLGQHGKCNISPLVVE</sequence>
<reference evidence="1" key="1">
    <citation type="submission" date="2023-08" db="EMBL/GenBank/DDBJ databases">
        <title>A de novo genome assembly of Solanum verrucosum Schlechtendal, a Mexican diploid species geographically isolated from the other diploid A-genome species in potato relatives.</title>
        <authorList>
            <person name="Hosaka K."/>
        </authorList>
    </citation>
    <scope>NUCLEOTIDE SEQUENCE</scope>
    <source>
        <tissue evidence="1">Young leaves</tissue>
    </source>
</reference>
<dbReference type="Proteomes" id="UP001234989">
    <property type="component" value="Chromosome 8"/>
</dbReference>
<dbReference type="PANTHER" id="PTHR33116">
    <property type="entry name" value="REVERSE TRANSCRIPTASE ZINC-BINDING DOMAIN-CONTAINING PROTEIN-RELATED-RELATED"/>
    <property type="match status" value="1"/>
</dbReference>
<gene>
    <name evidence="1" type="ORF">MTR67_036548</name>
</gene>
<evidence type="ECO:0008006" key="3">
    <source>
        <dbReference type="Google" id="ProtNLM"/>
    </source>
</evidence>
<protein>
    <recommendedName>
        <fullName evidence="3">Reverse transcriptase domain-containing protein</fullName>
    </recommendedName>
</protein>
<dbReference type="AlphaFoldDB" id="A0AAF0UBU8"/>
<dbReference type="PANTHER" id="PTHR33116:SF85">
    <property type="entry name" value="REVERSE TRANSCRIPTASE ZINC-BINDING DOMAIN-CONTAINING PROTEIN"/>
    <property type="match status" value="1"/>
</dbReference>
<accession>A0AAF0UBU8</accession>
<keyword evidence="2" id="KW-1185">Reference proteome</keyword>
<evidence type="ECO:0000313" key="2">
    <source>
        <dbReference type="Proteomes" id="UP001234989"/>
    </source>
</evidence>
<name>A0AAF0UBU8_SOLVR</name>
<organism evidence="1 2">
    <name type="scientific">Solanum verrucosum</name>
    <dbReference type="NCBI Taxonomy" id="315347"/>
    <lineage>
        <taxon>Eukaryota</taxon>
        <taxon>Viridiplantae</taxon>
        <taxon>Streptophyta</taxon>
        <taxon>Embryophyta</taxon>
        <taxon>Tracheophyta</taxon>
        <taxon>Spermatophyta</taxon>
        <taxon>Magnoliopsida</taxon>
        <taxon>eudicotyledons</taxon>
        <taxon>Gunneridae</taxon>
        <taxon>Pentapetalae</taxon>
        <taxon>asterids</taxon>
        <taxon>lamiids</taxon>
        <taxon>Solanales</taxon>
        <taxon>Solanaceae</taxon>
        <taxon>Solanoideae</taxon>
        <taxon>Solaneae</taxon>
        <taxon>Solanum</taxon>
    </lineage>
</organism>